<name>A0A560LXM9_9BRAD</name>
<evidence type="ECO:0000313" key="2">
    <source>
        <dbReference type="Proteomes" id="UP000321304"/>
    </source>
</evidence>
<keyword evidence="2" id="KW-1185">Reference proteome</keyword>
<proteinExistence type="predicted"/>
<sequence length="91" mass="10705">MQETEQAIQALADRLERLGAPLSLPEDWIILCDDDDLRHMPRTMAKRLLAKAKKETARRWLYVRFDPSDMDWELFENSECVTALRSLTRVN</sequence>
<comment type="caution">
    <text evidence="1">The sequence shown here is derived from an EMBL/GenBank/DDBJ whole genome shotgun (WGS) entry which is preliminary data.</text>
</comment>
<dbReference type="EMBL" id="VITY01000005">
    <property type="protein sequence ID" value="TWC00222.1"/>
    <property type="molecule type" value="Genomic_DNA"/>
</dbReference>
<evidence type="ECO:0000313" key="1">
    <source>
        <dbReference type="EMBL" id="TWC00222.1"/>
    </source>
</evidence>
<organism evidence="1 2">
    <name type="scientific">Bradyrhizobium macuxiense</name>
    <dbReference type="NCBI Taxonomy" id="1755647"/>
    <lineage>
        <taxon>Bacteria</taxon>
        <taxon>Pseudomonadati</taxon>
        <taxon>Pseudomonadota</taxon>
        <taxon>Alphaproteobacteria</taxon>
        <taxon>Hyphomicrobiales</taxon>
        <taxon>Nitrobacteraceae</taxon>
        <taxon>Bradyrhizobium</taxon>
    </lineage>
</organism>
<gene>
    <name evidence="1" type="ORF">FBZ93_10514</name>
</gene>
<dbReference type="AlphaFoldDB" id="A0A560LXM9"/>
<protein>
    <submittedName>
        <fullName evidence="1">Uncharacterized protein</fullName>
    </submittedName>
</protein>
<dbReference type="RefSeq" id="WP_146986631.1">
    <property type="nucleotide sequence ID" value="NZ_VITY01000005.1"/>
</dbReference>
<accession>A0A560LXM9</accession>
<dbReference type="OrthoDB" id="9802649at2"/>
<reference evidence="1 2" key="1">
    <citation type="submission" date="2019-06" db="EMBL/GenBank/DDBJ databases">
        <title>Genomic Encyclopedia of Type Strains, Phase IV (KMG-V): Genome sequencing to study the core and pangenomes of soil and plant-associated prokaryotes.</title>
        <authorList>
            <person name="Whitman W."/>
        </authorList>
    </citation>
    <scope>NUCLEOTIDE SEQUENCE [LARGE SCALE GENOMIC DNA]</scope>
    <source>
        <strain evidence="1 2">BR 10355</strain>
    </source>
</reference>
<dbReference type="Proteomes" id="UP000321304">
    <property type="component" value="Unassembled WGS sequence"/>
</dbReference>